<dbReference type="AlphaFoldDB" id="A0A1K0FLI7"/>
<name>A0A1K0FLI7_9ACTN</name>
<sequence>MPPALGSSGFLVRATVAEVDGRIAPRDGYGVQQLIEGGIHGGEDRTRQVLAGEPIKEHLLALEVPVAVAQEFEMPRVEHVCGVPGR</sequence>
<gene>
    <name evidence="1" type="ORF">BG844_13655</name>
</gene>
<keyword evidence="2" id="KW-1185">Reference proteome</keyword>
<proteinExistence type="predicted"/>
<accession>A0A1K0FLI7</accession>
<organism evidence="1 2">
    <name type="scientific">Couchioplanes caeruleus subsp. caeruleus</name>
    <dbReference type="NCBI Taxonomy" id="56427"/>
    <lineage>
        <taxon>Bacteria</taxon>
        <taxon>Bacillati</taxon>
        <taxon>Actinomycetota</taxon>
        <taxon>Actinomycetes</taxon>
        <taxon>Micromonosporales</taxon>
        <taxon>Micromonosporaceae</taxon>
        <taxon>Couchioplanes</taxon>
    </lineage>
</organism>
<reference evidence="1 2" key="1">
    <citation type="submission" date="2016-09" db="EMBL/GenBank/DDBJ databases">
        <title>Couchioplanes caeruleus draft genome sequence.</title>
        <authorList>
            <person name="Sheehan J."/>
            <person name="Caffrey P."/>
        </authorList>
    </citation>
    <scope>NUCLEOTIDE SEQUENCE [LARGE SCALE GENOMIC DNA]</scope>
    <source>
        <strain evidence="1 2">DSM 43634</strain>
    </source>
</reference>
<protein>
    <submittedName>
        <fullName evidence="1">Uncharacterized protein</fullName>
    </submittedName>
</protein>
<comment type="caution">
    <text evidence="1">The sequence shown here is derived from an EMBL/GenBank/DDBJ whole genome shotgun (WGS) entry which is preliminary data.</text>
</comment>
<evidence type="ECO:0000313" key="1">
    <source>
        <dbReference type="EMBL" id="OJF13709.1"/>
    </source>
</evidence>
<dbReference type="Proteomes" id="UP000182486">
    <property type="component" value="Unassembled WGS sequence"/>
</dbReference>
<evidence type="ECO:0000313" key="2">
    <source>
        <dbReference type="Proteomes" id="UP000182486"/>
    </source>
</evidence>
<dbReference type="EMBL" id="MEIA01000137">
    <property type="protein sequence ID" value="OJF13709.1"/>
    <property type="molecule type" value="Genomic_DNA"/>
</dbReference>